<dbReference type="InterPro" id="IPR005482">
    <property type="entry name" value="Biotin_COase_C"/>
</dbReference>
<accession>A0A523UZ58</accession>
<dbReference type="NCBIfam" id="NF006367">
    <property type="entry name" value="PRK08591.1"/>
    <property type="match status" value="1"/>
</dbReference>
<dbReference type="SUPFAM" id="SSF52440">
    <property type="entry name" value="PreATP-grasp domain"/>
    <property type="match status" value="1"/>
</dbReference>
<gene>
    <name evidence="10" type="primary">accC</name>
    <name evidence="10" type="ORF">E3J62_00300</name>
</gene>
<dbReference type="Pfam" id="PF02785">
    <property type="entry name" value="Biotin_carb_C"/>
    <property type="match status" value="1"/>
</dbReference>
<keyword evidence="5" id="KW-0460">Magnesium</keyword>
<dbReference type="GO" id="GO:0004075">
    <property type="term" value="F:biotin carboxylase activity"/>
    <property type="evidence" value="ECO:0007669"/>
    <property type="project" value="UniProtKB-EC"/>
</dbReference>
<dbReference type="InterPro" id="IPR011054">
    <property type="entry name" value="Rudment_hybrid_motif"/>
</dbReference>
<evidence type="ECO:0000256" key="3">
    <source>
        <dbReference type="ARBA" id="ARBA00022741"/>
    </source>
</evidence>
<dbReference type="NCBIfam" id="TIGR00514">
    <property type="entry name" value="accC"/>
    <property type="match status" value="1"/>
</dbReference>
<dbReference type="InterPro" id="IPR016185">
    <property type="entry name" value="PreATP-grasp_dom_sf"/>
</dbReference>
<dbReference type="PROSITE" id="PS50979">
    <property type="entry name" value="BC"/>
    <property type="match status" value="1"/>
</dbReference>
<evidence type="ECO:0000313" key="11">
    <source>
        <dbReference type="Proteomes" id="UP000315525"/>
    </source>
</evidence>
<dbReference type="Gene3D" id="3.30.470.20">
    <property type="entry name" value="ATP-grasp fold, B domain"/>
    <property type="match status" value="1"/>
</dbReference>
<dbReference type="EMBL" id="SOJN01000007">
    <property type="protein sequence ID" value="TET47812.1"/>
    <property type="molecule type" value="Genomic_DNA"/>
</dbReference>
<dbReference type="Proteomes" id="UP000315525">
    <property type="component" value="Unassembled WGS sequence"/>
</dbReference>
<dbReference type="AlphaFoldDB" id="A0A523UZ58"/>
<feature type="domain" description="Biotin carboxylation" evidence="9">
    <location>
        <begin position="1"/>
        <end position="446"/>
    </location>
</feature>
<dbReference type="SMART" id="SM00878">
    <property type="entry name" value="Biotin_carb_C"/>
    <property type="match status" value="1"/>
</dbReference>
<comment type="caution">
    <text evidence="10">The sequence shown here is derived from an EMBL/GenBank/DDBJ whole genome shotgun (WGS) entry which is preliminary data.</text>
</comment>
<keyword evidence="2" id="KW-0479">Metal-binding</keyword>
<dbReference type="PANTHER" id="PTHR18866">
    <property type="entry name" value="CARBOXYLASE:PYRUVATE/ACETYL-COA/PROPIONYL-COA CARBOXYLASE"/>
    <property type="match status" value="1"/>
</dbReference>
<evidence type="ECO:0000313" key="10">
    <source>
        <dbReference type="EMBL" id="TET47812.1"/>
    </source>
</evidence>
<feature type="domain" description="ATP-grasp" evidence="8">
    <location>
        <begin position="120"/>
        <end position="317"/>
    </location>
</feature>
<dbReference type="InterPro" id="IPR011764">
    <property type="entry name" value="Biotin_carboxylation_dom"/>
</dbReference>
<keyword evidence="1 10" id="KW-0436">Ligase</keyword>
<dbReference type="InterPro" id="IPR005479">
    <property type="entry name" value="CPAse_ATP-bd"/>
</dbReference>
<dbReference type="Pfam" id="PF02786">
    <property type="entry name" value="CPSase_L_D2"/>
    <property type="match status" value="1"/>
</dbReference>
<dbReference type="InterPro" id="IPR004549">
    <property type="entry name" value="Acetyl_CoA_COase_biotin_COase"/>
</dbReference>
<dbReference type="SUPFAM" id="SSF51246">
    <property type="entry name" value="Rudiment single hybrid motif"/>
    <property type="match status" value="1"/>
</dbReference>
<dbReference type="FunFam" id="3.40.50.20:FF:000010">
    <property type="entry name" value="Propionyl-CoA carboxylase subunit alpha"/>
    <property type="match status" value="1"/>
</dbReference>
<evidence type="ECO:0000259" key="9">
    <source>
        <dbReference type="PROSITE" id="PS50979"/>
    </source>
</evidence>
<reference evidence="10 11" key="1">
    <citation type="submission" date="2019-03" db="EMBL/GenBank/DDBJ databases">
        <title>Metabolic potential of uncultured bacteria and archaea associated with petroleum seepage in deep-sea sediments.</title>
        <authorList>
            <person name="Dong X."/>
            <person name="Hubert C."/>
        </authorList>
    </citation>
    <scope>NUCLEOTIDE SEQUENCE [LARGE SCALE GENOMIC DNA]</scope>
    <source>
        <strain evidence="10">E44_bin18</strain>
    </source>
</reference>
<dbReference type="PROSITE" id="PS50975">
    <property type="entry name" value="ATP_GRASP"/>
    <property type="match status" value="1"/>
</dbReference>
<dbReference type="EC" id="6.3.4.14" evidence="10"/>
<evidence type="ECO:0000259" key="8">
    <source>
        <dbReference type="PROSITE" id="PS50975"/>
    </source>
</evidence>
<evidence type="ECO:0000256" key="2">
    <source>
        <dbReference type="ARBA" id="ARBA00022723"/>
    </source>
</evidence>
<sequence length="502" mass="54866">MFNKILIANRGEIAIRVMRAAKEMGISTVAVYSEADRTAPHVFHADEAYLIGPPPSTESYLSIQKIIGVAKASGAEAIHPGYGFLAENPKLPEACEKEGLIFVGPGASAMKAMGDKISAKRTVASRGIPVVPGTENPVSGVKEALSEAGKLGYPVILKAALGGGGKGMRLVRNEKEMRELLEIAAQEAGSAFGDSTIYLEKFLERPRHIEFQILGDHKGHVVHLGERECSIQRRHQKLIEESPSTAIDESLRQEMGEAACKAAEAVGYTNAGTVEFMFMGDSTYYFLEMNTRLQVEHPVTEMVTGLDLVKLQIGIAAGEPITFDSKDVQHLGSSIECRIYAEDPDNDFLPSCGKIETLREPAGPGVRIESGVYSGYQVPVYYDPLIAKLVTWGRDREEAIARMGRALSEYWITGIRNTISFHSRAIHDPRFVQGAIDTAFIEETKVRPTSERLAELAAMAGAAFTLSNEEKKEERILEGRPGRENPWKIQGRIEAMGGMSRS</sequence>
<dbReference type="GO" id="GO:0046872">
    <property type="term" value="F:metal ion binding"/>
    <property type="evidence" value="ECO:0007669"/>
    <property type="project" value="UniProtKB-KW"/>
</dbReference>
<dbReference type="InterPro" id="IPR005481">
    <property type="entry name" value="BC-like_N"/>
</dbReference>
<dbReference type="UniPathway" id="UPA00655">
    <property type="reaction ID" value="UER00711"/>
</dbReference>
<evidence type="ECO:0000256" key="1">
    <source>
        <dbReference type="ARBA" id="ARBA00022598"/>
    </source>
</evidence>
<dbReference type="GO" id="GO:2001295">
    <property type="term" value="P:malonyl-CoA biosynthetic process"/>
    <property type="evidence" value="ECO:0007669"/>
    <property type="project" value="UniProtKB-UniPathway"/>
</dbReference>
<keyword evidence="6" id="KW-0092">Biotin</keyword>
<dbReference type="SUPFAM" id="SSF56059">
    <property type="entry name" value="Glutathione synthetase ATP-binding domain-like"/>
    <property type="match status" value="1"/>
</dbReference>
<dbReference type="GO" id="GO:0005524">
    <property type="term" value="F:ATP binding"/>
    <property type="evidence" value="ECO:0007669"/>
    <property type="project" value="UniProtKB-UniRule"/>
</dbReference>
<proteinExistence type="predicted"/>
<evidence type="ECO:0000256" key="5">
    <source>
        <dbReference type="ARBA" id="ARBA00022842"/>
    </source>
</evidence>
<evidence type="ECO:0000256" key="7">
    <source>
        <dbReference type="PROSITE-ProRule" id="PRU00409"/>
    </source>
</evidence>
<name>A0A523UZ58_UNCT6</name>
<dbReference type="PROSITE" id="PS00867">
    <property type="entry name" value="CPSASE_2"/>
    <property type="match status" value="1"/>
</dbReference>
<dbReference type="InterPro" id="IPR011761">
    <property type="entry name" value="ATP-grasp"/>
</dbReference>
<keyword evidence="4 7" id="KW-0067">ATP-binding</keyword>
<dbReference type="Pfam" id="PF00289">
    <property type="entry name" value="Biotin_carb_N"/>
    <property type="match status" value="1"/>
</dbReference>
<dbReference type="PANTHER" id="PTHR18866:SF33">
    <property type="entry name" value="METHYLCROTONOYL-COA CARBOXYLASE SUBUNIT ALPHA, MITOCHONDRIAL-RELATED"/>
    <property type="match status" value="1"/>
</dbReference>
<evidence type="ECO:0000256" key="4">
    <source>
        <dbReference type="ARBA" id="ARBA00022840"/>
    </source>
</evidence>
<dbReference type="PROSITE" id="PS00866">
    <property type="entry name" value="CPSASE_1"/>
    <property type="match status" value="1"/>
</dbReference>
<dbReference type="FunFam" id="3.30.1490.20:FF:000018">
    <property type="entry name" value="Biotin carboxylase"/>
    <property type="match status" value="1"/>
</dbReference>
<organism evidence="10 11">
    <name type="scientific">candidate division TA06 bacterium</name>
    <dbReference type="NCBI Taxonomy" id="2250710"/>
    <lineage>
        <taxon>Bacteria</taxon>
        <taxon>Bacteria division TA06</taxon>
    </lineage>
</organism>
<evidence type="ECO:0000256" key="6">
    <source>
        <dbReference type="ARBA" id="ARBA00023267"/>
    </source>
</evidence>
<keyword evidence="3 7" id="KW-0547">Nucleotide-binding</keyword>
<dbReference type="FunFam" id="3.30.470.20:FF:000028">
    <property type="entry name" value="Methylcrotonoyl-CoA carboxylase subunit alpha, mitochondrial"/>
    <property type="match status" value="1"/>
</dbReference>
<protein>
    <submittedName>
        <fullName evidence="10">Acetyl-CoA carboxylase biotin carboxylase subunit</fullName>
        <ecNumber evidence="10">6.3.4.14</ecNumber>
    </submittedName>
</protein>
<dbReference type="InterPro" id="IPR050856">
    <property type="entry name" value="Biotin_carboxylase_complex"/>
</dbReference>